<keyword evidence="3" id="KW-1185">Reference proteome</keyword>
<evidence type="ECO:0000256" key="1">
    <source>
        <dbReference type="SAM" id="MobiDB-lite"/>
    </source>
</evidence>
<feature type="region of interest" description="Disordered" evidence="1">
    <location>
        <begin position="422"/>
        <end position="443"/>
    </location>
</feature>
<name>A0A9N8KT19_CHRIL</name>
<feature type="region of interest" description="Disordered" evidence="1">
    <location>
        <begin position="302"/>
        <end position="326"/>
    </location>
</feature>
<evidence type="ECO:0000313" key="2">
    <source>
        <dbReference type="EMBL" id="CAD0193918.1"/>
    </source>
</evidence>
<feature type="region of interest" description="Disordered" evidence="1">
    <location>
        <begin position="111"/>
        <end position="156"/>
    </location>
</feature>
<dbReference type="AlphaFoldDB" id="A0A9N8KT19"/>
<proteinExistence type="predicted"/>
<feature type="compositionally biased region" description="Low complexity" evidence="1">
    <location>
        <begin position="111"/>
        <end position="129"/>
    </location>
</feature>
<evidence type="ECO:0000313" key="3">
    <source>
        <dbReference type="Proteomes" id="UP001154114"/>
    </source>
</evidence>
<feature type="region of interest" description="Disordered" evidence="1">
    <location>
        <begin position="236"/>
        <end position="265"/>
    </location>
</feature>
<sequence>MVKDFIPIVFGLLVMSKKNSNLLPCRHSNISIYVKLQLVLVHFMCIISARRRGLGLASLGAHAKPDGGTTLCSCVACLSTQAGAGEQERMSEEDSAGAAGAEGGAVAECGKPAEAALPPPGEAALPQPGTGEAGKPPPHRRAPRTAAPAPAPAAPAAPAVPRLLDLLESYEKIRRTQTLVRLYYDTDPQSDDDEDKIRRRRNFRARFLRNLVLHEAQRRQNDELIEKCKQTAEQNPAVFGSDNSSDSDFIHYNEPRQTSSDDEEIRVKTVPATSSSDGTSNGASVGYAKGKRYKGVVWTITTSDSDNSSDYEPYTSTSESERSLSPESWARFLASERRRLHINGTENVQVSQPTVQPIIIPSSDDDDDHEALPCDPYYHHTVYIYPENDEQAVELPNAEQARGIDNASVDEPETVDVLADRNGTDNAEENGNPENSEPCPPLPSCSWDSPTCPAFRVRVIQYHSAASPASHQDLTRSSTVLASQRIYPYTPPRLFSVGVSQCGANYVRRRSDVALASHRRRNATYLGCFQVNTAKYSKTRLRMRR</sequence>
<organism evidence="2 3">
    <name type="scientific">Chrysodeixis includens</name>
    <name type="common">Soybean looper</name>
    <name type="synonym">Pseudoplusia includens</name>
    <dbReference type="NCBI Taxonomy" id="689277"/>
    <lineage>
        <taxon>Eukaryota</taxon>
        <taxon>Metazoa</taxon>
        <taxon>Ecdysozoa</taxon>
        <taxon>Arthropoda</taxon>
        <taxon>Hexapoda</taxon>
        <taxon>Insecta</taxon>
        <taxon>Pterygota</taxon>
        <taxon>Neoptera</taxon>
        <taxon>Endopterygota</taxon>
        <taxon>Lepidoptera</taxon>
        <taxon>Glossata</taxon>
        <taxon>Ditrysia</taxon>
        <taxon>Noctuoidea</taxon>
        <taxon>Noctuidae</taxon>
        <taxon>Plusiinae</taxon>
        <taxon>Chrysodeixis</taxon>
    </lineage>
</organism>
<protein>
    <submittedName>
        <fullName evidence="2">Uncharacterized protein</fullName>
    </submittedName>
</protein>
<dbReference type="EMBL" id="LR824004">
    <property type="protein sequence ID" value="CAD0193918.1"/>
    <property type="molecule type" value="Genomic_DNA"/>
</dbReference>
<gene>
    <name evidence="2" type="ORF">CINC_LOCUS214</name>
</gene>
<accession>A0A9N8KT19</accession>
<reference evidence="2" key="1">
    <citation type="submission" date="2021-12" db="EMBL/GenBank/DDBJ databases">
        <authorList>
            <person name="King R."/>
        </authorList>
    </citation>
    <scope>NUCLEOTIDE SEQUENCE</scope>
</reference>
<dbReference type="Proteomes" id="UP001154114">
    <property type="component" value="Chromosome 1"/>
</dbReference>